<dbReference type="PROSITE" id="PS50294">
    <property type="entry name" value="WD_REPEATS_REGION"/>
    <property type="match status" value="1"/>
</dbReference>
<dbReference type="AlphaFoldDB" id="A0AAJ6VK69"/>
<gene>
    <name evidence="3" type="primary">LOC105359101</name>
</gene>
<evidence type="ECO:0000313" key="2">
    <source>
        <dbReference type="Proteomes" id="UP000695007"/>
    </source>
</evidence>
<dbReference type="InterPro" id="IPR036322">
    <property type="entry name" value="WD40_repeat_dom_sf"/>
</dbReference>
<feature type="repeat" description="WD" evidence="1">
    <location>
        <begin position="504"/>
        <end position="537"/>
    </location>
</feature>
<dbReference type="PROSITE" id="PS50082">
    <property type="entry name" value="WD_REPEATS_2"/>
    <property type="match status" value="2"/>
</dbReference>
<dbReference type="InterPro" id="IPR001680">
    <property type="entry name" value="WD40_rpt"/>
</dbReference>
<proteinExistence type="predicted"/>
<dbReference type="Proteomes" id="UP000695007">
    <property type="component" value="Unplaced"/>
</dbReference>
<evidence type="ECO:0000313" key="3">
    <source>
        <dbReference type="RefSeq" id="XP_011493883.1"/>
    </source>
</evidence>
<keyword evidence="2" id="KW-1185">Reference proteome</keyword>
<reference evidence="3" key="1">
    <citation type="submission" date="2025-08" db="UniProtKB">
        <authorList>
            <consortium name="RefSeq"/>
        </authorList>
    </citation>
    <scope>IDENTIFICATION</scope>
</reference>
<dbReference type="Gene3D" id="2.130.10.10">
    <property type="entry name" value="YVTN repeat-like/Quinoprotein amine dehydrogenase"/>
    <property type="match status" value="3"/>
</dbReference>
<dbReference type="PANTHER" id="PTHR45532">
    <property type="entry name" value="WD REPEAT-CONTAINING PROTEIN 97"/>
    <property type="match status" value="1"/>
</dbReference>
<dbReference type="SUPFAM" id="SSF50978">
    <property type="entry name" value="WD40 repeat-like"/>
    <property type="match status" value="2"/>
</dbReference>
<evidence type="ECO:0000256" key="1">
    <source>
        <dbReference type="PROSITE-ProRule" id="PRU00221"/>
    </source>
</evidence>
<sequence length="919" mass="104419">MTLRVMNERFKSRLDEKYFEGVRDEKIYHGLKVTSSTILDKVFTNICFCTKTQEYLVLDKGVRMMRYSMQGQRLHPSFSLTSNGFTQMLWCDNVNCFACYDPSGETIMFLSTTCVILKTIANEFQTKGVYYEPKSNEITVVGTNQIVKYLLDFEMEELEPIKPLKYNDSEFGATWQLECTHMILEGAVESQLVASYSTTLYLFPLELNDDEADVITGIEFLEKRTNASKAPITVIYFYESSSWIIIGDHQGNVSAWTLKLECIISSNGIHNKPVFGIISHPSICGFITYTQGNGSGNGKMQVWSCNLREQLESFESLGIISAIVANNQTASVIVLGSKITFLTMHQIYCFYAPLTCSAVNLFTTNTPMYSTKIVATCADNSVRLFASNANQINVQILSQQSLNATSATYSEMKNTLFTVISKSGDILVSDTSVYPMNFKHVIINDGSQITCMTMFEYFDEIRYSDGRPRKPRLFHPIGILIIAGTEDGDIIVIDNDTGKSKSTYSAHKGSVAKLTASSRWNQVISLGVDRCIKVWRVLADLPICLIIYYSLYFITPITQVTSIGDVLCMVNSSKHSKRHQLIMENMSQRVHLEHESIQDHTALITSIITNEILEICATSSSDNTIRLWDRENCLLKILNMNICIWNMTFSSARGDIVFGAGRHLYKIPYENYLSPKYRMKIITNEIANEEDEFIASKCLQNNNSDDQNAMLHPVSSMPLGCIDIRNTDILSVDVLILRQICAILNYRDKEIMKIKNNYMKPKNVVLSKGVLNTEDWEKYVQNLLNSMSRHSPEKPPYNFLNYYKEKSKVKKSFNERGVFHMLFGYDIDNLDSNENITDLIKNSRLPITGFLPNSVLYMPYKEIIKPKIVVEKKAKRKFVKYEYPLKFYPQEPKTSEGQISLNLSQILLTDTVEGGENAA</sequence>
<name>A0AAJ6VK69_9HYME</name>
<dbReference type="Pfam" id="PF00400">
    <property type="entry name" value="WD40"/>
    <property type="match status" value="1"/>
</dbReference>
<protein>
    <submittedName>
        <fullName evidence="3">Uncharacterized protein LOC105359101</fullName>
    </submittedName>
</protein>
<dbReference type="InterPro" id="IPR015943">
    <property type="entry name" value="WD40/YVTN_repeat-like_dom_sf"/>
</dbReference>
<dbReference type="KEGG" id="csol:105359101"/>
<feature type="repeat" description="WD" evidence="1">
    <location>
        <begin position="597"/>
        <end position="629"/>
    </location>
</feature>
<dbReference type="SMART" id="SM00320">
    <property type="entry name" value="WD40"/>
    <property type="match status" value="4"/>
</dbReference>
<dbReference type="GeneID" id="105359101"/>
<dbReference type="RefSeq" id="XP_011493883.1">
    <property type="nucleotide sequence ID" value="XM_011495581.1"/>
</dbReference>
<accession>A0AAJ6VK69</accession>
<dbReference type="PANTHER" id="PTHR45532:SF1">
    <property type="entry name" value="WD REPEAT-CONTAINING PROTEIN 97"/>
    <property type="match status" value="1"/>
</dbReference>
<organism evidence="2 3">
    <name type="scientific">Ceratosolen solmsi marchali</name>
    <dbReference type="NCBI Taxonomy" id="326594"/>
    <lineage>
        <taxon>Eukaryota</taxon>
        <taxon>Metazoa</taxon>
        <taxon>Ecdysozoa</taxon>
        <taxon>Arthropoda</taxon>
        <taxon>Hexapoda</taxon>
        <taxon>Insecta</taxon>
        <taxon>Pterygota</taxon>
        <taxon>Neoptera</taxon>
        <taxon>Endopterygota</taxon>
        <taxon>Hymenoptera</taxon>
        <taxon>Apocrita</taxon>
        <taxon>Proctotrupomorpha</taxon>
        <taxon>Chalcidoidea</taxon>
        <taxon>Agaonidae</taxon>
        <taxon>Agaoninae</taxon>
        <taxon>Ceratosolen</taxon>
    </lineage>
</organism>
<keyword evidence="1" id="KW-0853">WD repeat</keyword>